<evidence type="ECO:0000256" key="4">
    <source>
        <dbReference type="ARBA" id="ARBA00023004"/>
    </source>
</evidence>
<dbReference type="InterPro" id="IPR003813">
    <property type="entry name" value="MvhD/FlpD"/>
</dbReference>
<dbReference type="InterPro" id="IPR017896">
    <property type="entry name" value="4Fe4S_Fe-S-bd"/>
</dbReference>
<dbReference type="GO" id="GO:0046872">
    <property type="term" value="F:metal ion binding"/>
    <property type="evidence" value="ECO:0007669"/>
    <property type="project" value="UniProtKB-KW"/>
</dbReference>
<dbReference type="PANTHER" id="PTHR43255">
    <property type="entry name" value="IRON-SULFUR-BINDING OXIDOREDUCTASE FADF-RELATED-RELATED"/>
    <property type="match status" value="1"/>
</dbReference>
<dbReference type="GO" id="GO:0005886">
    <property type="term" value="C:plasma membrane"/>
    <property type="evidence" value="ECO:0007669"/>
    <property type="project" value="TreeGrafter"/>
</dbReference>
<evidence type="ECO:0000259" key="6">
    <source>
        <dbReference type="PROSITE" id="PS51379"/>
    </source>
</evidence>
<evidence type="ECO:0000256" key="5">
    <source>
        <dbReference type="ARBA" id="ARBA00023014"/>
    </source>
</evidence>
<dbReference type="PANTHER" id="PTHR43255:SF1">
    <property type="entry name" value="IRON-SULFUR-BINDING OXIDOREDUCTASE FADF-RELATED"/>
    <property type="match status" value="1"/>
</dbReference>
<proteinExistence type="predicted"/>
<dbReference type="PROSITE" id="PS00198">
    <property type="entry name" value="4FE4S_FER_1"/>
    <property type="match status" value="1"/>
</dbReference>
<evidence type="ECO:0000256" key="1">
    <source>
        <dbReference type="ARBA" id="ARBA00022485"/>
    </source>
</evidence>
<accession>A0A7V3PU82</accession>
<sequence>MRFVPAVLYRAVLVSQVEKMTDTKPKSGFQVAYVCSRLAGNVPIVEGQKLRSVVCIGQVTTGQILQAISEGAGQVLLVGCQDENCRHELGPEIAREQVAIARKVLELLGYERTAVEFFTGDPGLKNNITNKQVFFVEDATETVGKQMASFDIPADFTAAEFVCLECGRCSGICPIARTGFGFSPRRLIKQALAEGTALSSRAVYACLGCDLCSTVCPSGESIGRTVQRLRAIAFNNRVKPVLAHSGVIQAIGKIMAQRPKKQRRSNWITPDLQVSDNGETALFIGCLPYFDVLFQELGINSLKTARNAIRCLNKIGVTPVVMDEEQCCGHDLLWLGDVSSAKALAEHNLKHLQRAGVRRVVFLCPECQHTFQFDYPKLVNKTGLELIHISQLLAERGEQPRAEKQQESRRVITYHDPCRLGRQLGVYEPPRQLLAALPDIELREMEHNRQQALCCGGTSWLECGAAVKLMQERRLAEARAIGADTVVTACTKCEIHLRCAMSKSAENKVQIINFIDLICESDTMEAR</sequence>
<organism evidence="7">
    <name type="scientific">candidate division WOR-3 bacterium</name>
    <dbReference type="NCBI Taxonomy" id="2052148"/>
    <lineage>
        <taxon>Bacteria</taxon>
        <taxon>Bacteria division WOR-3</taxon>
    </lineage>
</organism>
<dbReference type="Pfam" id="PF13183">
    <property type="entry name" value="Fer4_8"/>
    <property type="match status" value="1"/>
</dbReference>
<dbReference type="GO" id="GO:0016491">
    <property type="term" value="F:oxidoreductase activity"/>
    <property type="evidence" value="ECO:0007669"/>
    <property type="project" value="UniProtKB-KW"/>
</dbReference>
<keyword evidence="3" id="KW-0560">Oxidoreductase</keyword>
<dbReference type="PROSITE" id="PS51379">
    <property type="entry name" value="4FE4S_FER_2"/>
    <property type="match status" value="1"/>
</dbReference>
<comment type="caution">
    <text evidence="7">The sequence shown here is derived from an EMBL/GenBank/DDBJ whole genome shotgun (WGS) entry which is preliminary data.</text>
</comment>
<dbReference type="InterPro" id="IPR017900">
    <property type="entry name" value="4Fe4S_Fe_S_CS"/>
</dbReference>
<gene>
    <name evidence="7" type="ORF">ENX16_05380</name>
</gene>
<protein>
    <submittedName>
        <fullName evidence="7">Hydrogenase iron-sulfur subunit</fullName>
    </submittedName>
</protein>
<keyword evidence="2" id="KW-0479">Metal-binding</keyword>
<name>A0A7V3PU82_UNCW3</name>
<dbReference type="InterPro" id="IPR004017">
    <property type="entry name" value="Cys_rich_dom"/>
</dbReference>
<dbReference type="AlphaFoldDB" id="A0A7V3PU82"/>
<dbReference type="InterPro" id="IPR051460">
    <property type="entry name" value="HdrC_iron-sulfur_subunit"/>
</dbReference>
<keyword evidence="1" id="KW-0004">4Fe-4S</keyword>
<dbReference type="GO" id="GO:0051539">
    <property type="term" value="F:4 iron, 4 sulfur cluster binding"/>
    <property type="evidence" value="ECO:0007669"/>
    <property type="project" value="UniProtKB-KW"/>
</dbReference>
<dbReference type="Gene3D" id="1.10.1060.10">
    <property type="entry name" value="Alpha-helical ferredoxin"/>
    <property type="match status" value="1"/>
</dbReference>
<evidence type="ECO:0000256" key="2">
    <source>
        <dbReference type="ARBA" id="ARBA00022723"/>
    </source>
</evidence>
<keyword evidence="4" id="KW-0408">Iron</keyword>
<dbReference type="SUPFAM" id="SSF46548">
    <property type="entry name" value="alpha-helical ferredoxin"/>
    <property type="match status" value="1"/>
</dbReference>
<dbReference type="InterPro" id="IPR009051">
    <property type="entry name" value="Helical_ferredxn"/>
</dbReference>
<keyword evidence="5" id="KW-0411">Iron-sulfur</keyword>
<dbReference type="Pfam" id="PF02662">
    <property type="entry name" value="FlpD"/>
    <property type="match status" value="1"/>
</dbReference>
<reference evidence="7" key="1">
    <citation type="journal article" date="2020" name="mSystems">
        <title>Genome- and Community-Level Interaction Insights into Carbon Utilization and Element Cycling Functions of Hydrothermarchaeota in Hydrothermal Sediment.</title>
        <authorList>
            <person name="Zhou Z."/>
            <person name="Liu Y."/>
            <person name="Xu W."/>
            <person name="Pan J."/>
            <person name="Luo Z.H."/>
            <person name="Li M."/>
        </authorList>
    </citation>
    <scope>NUCLEOTIDE SEQUENCE [LARGE SCALE GENOMIC DNA]</scope>
    <source>
        <strain evidence="7">SpSt-914</strain>
    </source>
</reference>
<dbReference type="EMBL" id="DTMZ01000123">
    <property type="protein sequence ID" value="HGD13492.1"/>
    <property type="molecule type" value="Genomic_DNA"/>
</dbReference>
<dbReference type="Pfam" id="PF02754">
    <property type="entry name" value="CCG"/>
    <property type="match status" value="2"/>
</dbReference>
<feature type="domain" description="4Fe-4S ferredoxin-type" evidence="6">
    <location>
        <begin position="195"/>
        <end position="228"/>
    </location>
</feature>
<evidence type="ECO:0000313" key="7">
    <source>
        <dbReference type="EMBL" id="HGD13492.1"/>
    </source>
</evidence>
<evidence type="ECO:0000256" key="3">
    <source>
        <dbReference type="ARBA" id="ARBA00023002"/>
    </source>
</evidence>